<feature type="region of interest" description="Disordered" evidence="1">
    <location>
        <begin position="1"/>
        <end position="27"/>
    </location>
</feature>
<dbReference type="PANTHER" id="PTHR43236:SF2">
    <property type="entry name" value="BLL0069 PROTEIN"/>
    <property type="match status" value="1"/>
</dbReference>
<name>A0A1I3XHL4_9RHOB</name>
<evidence type="ECO:0000313" key="4">
    <source>
        <dbReference type="Proteomes" id="UP000183299"/>
    </source>
</evidence>
<organism evidence="3 4">
    <name type="scientific">Celeribacter halophilus</name>
    <dbReference type="NCBI Taxonomy" id="576117"/>
    <lineage>
        <taxon>Bacteria</taxon>
        <taxon>Pseudomonadati</taxon>
        <taxon>Pseudomonadota</taxon>
        <taxon>Alphaproteobacteria</taxon>
        <taxon>Rhodobacterales</taxon>
        <taxon>Roseobacteraceae</taxon>
        <taxon>Celeribacter</taxon>
    </lineage>
</organism>
<accession>A0A1I3XHL4</accession>
<keyword evidence="4" id="KW-1185">Reference proteome</keyword>
<reference evidence="3 4" key="1">
    <citation type="submission" date="2016-10" db="EMBL/GenBank/DDBJ databases">
        <authorList>
            <person name="de Groot N.N."/>
        </authorList>
    </citation>
    <scope>NUCLEOTIDE SEQUENCE [LARGE SCALE GENOMIC DNA]</scope>
    <source>
        <strain evidence="3 4">CGMCC 1.8891</strain>
    </source>
</reference>
<dbReference type="Proteomes" id="UP000183299">
    <property type="component" value="Unassembled WGS sequence"/>
</dbReference>
<dbReference type="PANTHER" id="PTHR43236">
    <property type="entry name" value="ANTITOXIN HIGA1"/>
    <property type="match status" value="1"/>
</dbReference>
<protein>
    <recommendedName>
        <fullName evidence="2">IrrE N-terminal-like domain-containing protein</fullName>
    </recommendedName>
</protein>
<sequence>MVSKSPRRPRKADTPASARDLPPPGLLQSPEQVIQYYKRMGLEVDSSIPIEAIIGANPELELRYADLGINDAYIKKIAENRFEIGVNSKHHPNRQRFSMAHEYGHYLLHRGKIHEMPEGEQILHRNGDRNRVEYQANDFAAELLMPEMLVRKSFRSSGGSLKKMSDTLCVSKEALKYRLENLGYKVT</sequence>
<evidence type="ECO:0000259" key="2">
    <source>
        <dbReference type="Pfam" id="PF06114"/>
    </source>
</evidence>
<feature type="domain" description="IrrE N-terminal-like" evidence="2">
    <location>
        <begin position="69"/>
        <end position="180"/>
    </location>
</feature>
<proteinExistence type="predicted"/>
<gene>
    <name evidence="3" type="ORF">SAMN04488138_1542</name>
</gene>
<evidence type="ECO:0000313" key="3">
    <source>
        <dbReference type="EMBL" id="SFK18546.1"/>
    </source>
</evidence>
<dbReference type="AlphaFoldDB" id="A0A1I3XHL4"/>
<dbReference type="STRING" id="576117.SAMN04488138_1542"/>
<dbReference type="Gene3D" id="1.10.10.2910">
    <property type="match status" value="1"/>
</dbReference>
<dbReference type="Pfam" id="PF06114">
    <property type="entry name" value="Peptidase_M78"/>
    <property type="match status" value="1"/>
</dbReference>
<dbReference type="EMBL" id="FORY01000054">
    <property type="protein sequence ID" value="SFK18546.1"/>
    <property type="molecule type" value="Genomic_DNA"/>
</dbReference>
<dbReference type="InterPro" id="IPR052345">
    <property type="entry name" value="Rad_response_metalloprotease"/>
</dbReference>
<dbReference type="InterPro" id="IPR010359">
    <property type="entry name" value="IrrE_HExxH"/>
</dbReference>
<feature type="compositionally biased region" description="Basic residues" evidence="1">
    <location>
        <begin position="1"/>
        <end position="10"/>
    </location>
</feature>
<evidence type="ECO:0000256" key="1">
    <source>
        <dbReference type="SAM" id="MobiDB-lite"/>
    </source>
</evidence>